<accession>A0A200Q1X7</accession>
<dbReference type="PANTHER" id="PTHR33127:SF5">
    <property type="entry name" value="TRANSMEMBRANE PROTEIN"/>
    <property type="match status" value="1"/>
</dbReference>
<proteinExistence type="predicted"/>
<name>A0A200Q1X7_MACCD</name>
<evidence type="ECO:0000259" key="2">
    <source>
        <dbReference type="Pfam" id="PF03478"/>
    </source>
</evidence>
<organism evidence="3 4">
    <name type="scientific">Macleaya cordata</name>
    <name type="common">Five-seeded plume-poppy</name>
    <name type="synonym">Bocconia cordata</name>
    <dbReference type="NCBI Taxonomy" id="56857"/>
    <lineage>
        <taxon>Eukaryota</taxon>
        <taxon>Viridiplantae</taxon>
        <taxon>Streptophyta</taxon>
        <taxon>Embryophyta</taxon>
        <taxon>Tracheophyta</taxon>
        <taxon>Spermatophyta</taxon>
        <taxon>Magnoliopsida</taxon>
        <taxon>Ranunculales</taxon>
        <taxon>Papaveraceae</taxon>
        <taxon>Papaveroideae</taxon>
        <taxon>Macleaya</taxon>
    </lineage>
</organism>
<sequence>MEEKMERSERRRPPVPRASPWLVIPHGNDGKDQAFFNISEPKNRSCRKCIPELTRKSFWQSPSHQGWLVILCDNDADSTPNCNFGDCFLWNPVSSETIQLPTLLHWLLLDQYYEILGCVLSSPPTSNPDDSMVFFFFRPRPKDKIHECVLVFCRPGKDKQWRTQELSEYIVDKRSVQSLFCFKGKLYVMCWRNPHLEIEKQLGSDDDDHQTLSIRSFDLYDDTFFPSKGGFLTHQKIDYVESCDEIFKVVQYHSTRGFGKVVISIQVLRLDFSLMALEEVKSLGDHVLFLGRDTTASCSAAELGLTKGYLYYTLPEDNSLYQFDLEHNETTFYLPCLKLPTPWFSPNWMMMMMPTTVRITDGRKRIENMLGKDEEEDNIIEVEENKTSINKDEEEEEDQGQKHNGGVLEKARTWGVHGDILELIANYLHPVDYIHFRAVCKENRSMIPAVNWRTSCTRIRQTTSLSPFLIFSKNNDTIHNCVDPMHNNEKYLMNLSDLLLGATIRFSKGGWLLMSKGERTVFFYNPFTRATIQLPDLPDDLCYVFSGIACSSLPTSSDCVVFAITQYLIDGVLIFIIARGDTFWTVRDYQNTNLPRHVEYLPCLNSPVFYNGAFYCLDYNGSLGVFNIEGGFTWKVLPKPQAHFNSIYPSFLVECEGKLLSVDVGHVGKSVRIFKLDFSKMVWVKVESLGKNMLFISDTSCFSATAPHSRMENKIYFPRLHDEQILFYSLDTGRYHSLGSRHSAQDFYYTKENSNCSWIEPNWSQTTEQELNWLII</sequence>
<dbReference type="FunCoup" id="A0A200Q1X7">
    <property type="interactions" value="873"/>
</dbReference>
<dbReference type="STRING" id="56857.A0A200Q1X7"/>
<comment type="caution">
    <text evidence="3">The sequence shown here is derived from an EMBL/GenBank/DDBJ whole genome shotgun (WGS) entry which is preliminary data.</text>
</comment>
<protein>
    <recommendedName>
        <fullName evidence="2">KIB1-4 beta-propeller domain-containing protein</fullName>
    </recommendedName>
</protein>
<reference evidence="3 4" key="1">
    <citation type="journal article" date="2017" name="Mol. Plant">
        <title>The Genome of Medicinal Plant Macleaya cordata Provides New Insights into Benzylisoquinoline Alkaloids Metabolism.</title>
        <authorList>
            <person name="Liu X."/>
            <person name="Liu Y."/>
            <person name="Huang P."/>
            <person name="Ma Y."/>
            <person name="Qing Z."/>
            <person name="Tang Q."/>
            <person name="Cao H."/>
            <person name="Cheng P."/>
            <person name="Zheng Y."/>
            <person name="Yuan Z."/>
            <person name="Zhou Y."/>
            <person name="Liu J."/>
            <person name="Tang Z."/>
            <person name="Zhuo Y."/>
            <person name="Zhang Y."/>
            <person name="Yu L."/>
            <person name="Huang J."/>
            <person name="Yang P."/>
            <person name="Peng Q."/>
            <person name="Zhang J."/>
            <person name="Jiang W."/>
            <person name="Zhang Z."/>
            <person name="Lin K."/>
            <person name="Ro D.K."/>
            <person name="Chen X."/>
            <person name="Xiong X."/>
            <person name="Shang Y."/>
            <person name="Huang S."/>
            <person name="Zeng J."/>
        </authorList>
    </citation>
    <scope>NUCLEOTIDE SEQUENCE [LARGE SCALE GENOMIC DNA]</scope>
    <source>
        <strain evidence="4">cv. BLH2017</strain>
        <tissue evidence="3">Root</tissue>
    </source>
</reference>
<dbReference type="InterPro" id="IPR005174">
    <property type="entry name" value="KIB1-4_b-propeller"/>
</dbReference>
<dbReference type="PANTHER" id="PTHR33127">
    <property type="entry name" value="TRANSMEMBRANE PROTEIN"/>
    <property type="match status" value="1"/>
</dbReference>
<dbReference type="InParanoid" id="A0A200Q1X7"/>
<dbReference type="EMBL" id="MVGT01003301">
    <property type="protein sequence ID" value="OVA04448.1"/>
    <property type="molecule type" value="Genomic_DNA"/>
</dbReference>
<feature type="domain" description="KIB1-4 beta-propeller" evidence="2">
    <location>
        <begin position="492"/>
        <end position="725"/>
    </location>
</feature>
<dbReference type="OMA" id="EHWHENE"/>
<dbReference type="OrthoDB" id="1863935at2759"/>
<feature type="domain" description="KIB1-4 beta-propeller" evidence="2">
    <location>
        <begin position="35"/>
        <end position="326"/>
    </location>
</feature>
<evidence type="ECO:0000256" key="1">
    <source>
        <dbReference type="SAM" id="MobiDB-lite"/>
    </source>
</evidence>
<dbReference type="Pfam" id="PF03478">
    <property type="entry name" value="Beta-prop_KIB1-4"/>
    <property type="match status" value="2"/>
</dbReference>
<evidence type="ECO:0000313" key="3">
    <source>
        <dbReference type="EMBL" id="OVA04448.1"/>
    </source>
</evidence>
<gene>
    <name evidence="3" type="ORF">BVC80_1717g8</name>
</gene>
<feature type="region of interest" description="Disordered" evidence="1">
    <location>
        <begin position="384"/>
        <end position="405"/>
    </location>
</feature>
<dbReference type="AlphaFoldDB" id="A0A200Q1X7"/>
<keyword evidence="4" id="KW-1185">Reference proteome</keyword>
<dbReference type="Proteomes" id="UP000195402">
    <property type="component" value="Unassembled WGS sequence"/>
</dbReference>
<dbReference type="SUPFAM" id="SSF50965">
    <property type="entry name" value="Galactose oxidase, central domain"/>
    <property type="match status" value="1"/>
</dbReference>
<evidence type="ECO:0000313" key="4">
    <source>
        <dbReference type="Proteomes" id="UP000195402"/>
    </source>
</evidence>
<dbReference type="InterPro" id="IPR011043">
    <property type="entry name" value="Gal_Oxase/kelch_b-propeller"/>
</dbReference>